<organism evidence="6 7">
    <name type="scientific">Saccharopolyspora cebuensis</name>
    <dbReference type="NCBI Taxonomy" id="418759"/>
    <lineage>
        <taxon>Bacteria</taxon>
        <taxon>Bacillati</taxon>
        <taxon>Actinomycetota</taxon>
        <taxon>Actinomycetes</taxon>
        <taxon>Pseudonocardiales</taxon>
        <taxon>Pseudonocardiaceae</taxon>
        <taxon>Saccharopolyspora</taxon>
    </lineage>
</organism>
<comment type="caution">
    <text evidence="6">The sequence shown here is derived from an EMBL/GenBank/DDBJ whole genome shotgun (WGS) entry which is preliminary data.</text>
</comment>
<dbReference type="InterPro" id="IPR036388">
    <property type="entry name" value="WH-like_DNA-bd_sf"/>
</dbReference>
<evidence type="ECO:0000256" key="4">
    <source>
        <dbReference type="ARBA" id="ARBA00023163"/>
    </source>
</evidence>
<gene>
    <name evidence="6" type="ORF">AB8O55_11370</name>
</gene>
<keyword evidence="2" id="KW-0418">Kinase</keyword>
<accession>A0ABV4CG59</accession>
<name>A0ABV4CG59_9PSEU</name>
<keyword evidence="3" id="KW-0805">Transcription regulation</keyword>
<dbReference type="InterPro" id="IPR011006">
    <property type="entry name" value="CheY-like_superfamily"/>
</dbReference>
<dbReference type="Pfam" id="PF03861">
    <property type="entry name" value="ANTAR"/>
    <property type="match status" value="1"/>
</dbReference>
<evidence type="ECO:0000256" key="1">
    <source>
        <dbReference type="ARBA" id="ARBA00022679"/>
    </source>
</evidence>
<feature type="domain" description="ANTAR" evidence="5">
    <location>
        <begin position="160"/>
        <end position="221"/>
    </location>
</feature>
<dbReference type="SMART" id="SM00065">
    <property type="entry name" value="GAF"/>
    <property type="match status" value="1"/>
</dbReference>
<proteinExistence type="predicted"/>
<dbReference type="RefSeq" id="WP_345363204.1">
    <property type="nucleotide sequence ID" value="NZ_BAABII010000009.1"/>
</dbReference>
<dbReference type="PIRSF" id="PIRSF036625">
    <property type="entry name" value="GAF_ANTAR"/>
    <property type="match status" value="1"/>
</dbReference>
<dbReference type="PROSITE" id="PS50921">
    <property type="entry name" value="ANTAR"/>
    <property type="match status" value="1"/>
</dbReference>
<dbReference type="SMART" id="SM01012">
    <property type="entry name" value="ANTAR"/>
    <property type="match status" value="1"/>
</dbReference>
<evidence type="ECO:0000256" key="3">
    <source>
        <dbReference type="ARBA" id="ARBA00023015"/>
    </source>
</evidence>
<keyword evidence="1" id="KW-0808">Transferase</keyword>
<dbReference type="SUPFAM" id="SSF52172">
    <property type="entry name" value="CheY-like"/>
    <property type="match status" value="1"/>
</dbReference>
<protein>
    <submittedName>
        <fullName evidence="6">GAF and ANTAR domain-containing protein</fullName>
    </submittedName>
</protein>
<dbReference type="InterPro" id="IPR029016">
    <property type="entry name" value="GAF-like_dom_sf"/>
</dbReference>
<dbReference type="Gene3D" id="1.10.10.10">
    <property type="entry name" value="Winged helix-like DNA-binding domain superfamily/Winged helix DNA-binding domain"/>
    <property type="match status" value="1"/>
</dbReference>
<dbReference type="Gene3D" id="3.30.450.40">
    <property type="match status" value="1"/>
</dbReference>
<evidence type="ECO:0000256" key="2">
    <source>
        <dbReference type="ARBA" id="ARBA00022777"/>
    </source>
</evidence>
<sequence>MRNETGYELARALSAAARRFDAEQDVDATLRAITDTAVRTVPGVDHAGISWVERRRFVPKAATHELVAHCDRLQSELGEGPCAQAIRTRGAVYVADMASERRWPAFAPKAVERGVRSMVSVQLHAGAETLGALNLYALGAAIDPAALGVGELFATHAAMALTVKRRDDQLNRAVATRDVIGQAKGLLMAREGIGPDAAFRLLVTASQDTNRRLAEVARMLVEEHLRGVGDPPSG</sequence>
<dbReference type="EMBL" id="JBGEHV010000016">
    <property type="protein sequence ID" value="MEY8039996.1"/>
    <property type="molecule type" value="Genomic_DNA"/>
</dbReference>
<dbReference type="InterPro" id="IPR003018">
    <property type="entry name" value="GAF"/>
</dbReference>
<dbReference type="InterPro" id="IPR012074">
    <property type="entry name" value="GAF_ANTAR"/>
</dbReference>
<dbReference type="Pfam" id="PF13185">
    <property type="entry name" value="GAF_2"/>
    <property type="match status" value="1"/>
</dbReference>
<reference evidence="6 7" key="1">
    <citation type="submission" date="2024-08" db="EMBL/GenBank/DDBJ databases">
        <title>Genome mining of Saccharopolyspora cebuensis PGLac3 from Nigerian medicinal plant.</title>
        <authorList>
            <person name="Ezeobiora C.E."/>
            <person name="Igbokwe N.H."/>
            <person name="Amin D.H."/>
            <person name="Mendie U.E."/>
        </authorList>
    </citation>
    <scope>NUCLEOTIDE SEQUENCE [LARGE SCALE GENOMIC DNA]</scope>
    <source>
        <strain evidence="6 7">PGLac3</strain>
    </source>
</reference>
<dbReference type="InterPro" id="IPR005561">
    <property type="entry name" value="ANTAR"/>
</dbReference>
<keyword evidence="4" id="KW-0804">Transcription</keyword>
<keyword evidence="7" id="KW-1185">Reference proteome</keyword>
<evidence type="ECO:0000313" key="6">
    <source>
        <dbReference type="EMBL" id="MEY8039996.1"/>
    </source>
</evidence>
<dbReference type="Proteomes" id="UP001564626">
    <property type="component" value="Unassembled WGS sequence"/>
</dbReference>
<evidence type="ECO:0000259" key="5">
    <source>
        <dbReference type="PROSITE" id="PS50921"/>
    </source>
</evidence>
<evidence type="ECO:0000313" key="7">
    <source>
        <dbReference type="Proteomes" id="UP001564626"/>
    </source>
</evidence>
<dbReference type="SUPFAM" id="SSF55781">
    <property type="entry name" value="GAF domain-like"/>
    <property type="match status" value="1"/>
</dbReference>